<accession>A0A9D2A7Q3</accession>
<dbReference type="InterPro" id="IPR050312">
    <property type="entry name" value="IolE/XylAMocC-like"/>
</dbReference>
<protein>
    <submittedName>
        <fullName evidence="2">Sugar phosphate isomerase/epimerase</fullName>
    </submittedName>
</protein>
<name>A0A9D2A7Q3_9FIRM</name>
<organism evidence="2 3">
    <name type="scientific">Candidatus Borkfalkia avistercoris</name>
    <dbReference type="NCBI Taxonomy" id="2838504"/>
    <lineage>
        <taxon>Bacteria</taxon>
        <taxon>Bacillati</taxon>
        <taxon>Bacillota</taxon>
        <taxon>Clostridia</taxon>
        <taxon>Christensenellales</taxon>
        <taxon>Christensenellaceae</taxon>
        <taxon>Candidatus Borkfalkia</taxon>
    </lineage>
</organism>
<sequence>MKIGAILESFRKPFAEAAKLARTAGIDGLQMYANTETVHAGMSAAQISEVKKILAGEGLQVSALCGDLGCAMYYTEDRGEIDLEKRVMDLARELGTNIVTTHIGVVPETENCRQYESMHRVCRELAEFADRSGGHFAVETGPESAEKLKSFLDGLESRGVAVNLDPANLVMCAGDDPAGAVYTLKDYIVHTHAKDGLQRRKTDTRRLYAPKWFGLEPESWDAICETPLGEGGVPWERYLSALEEIGYDGYLTIERECGDEPVKDIAAAAEFLKKAIGRTNK</sequence>
<dbReference type="SUPFAM" id="SSF51658">
    <property type="entry name" value="Xylose isomerase-like"/>
    <property type="match status" value="1"/>
</dbReference>
<evidence type="ECO:0000259" key="1">
    <source>
        <dbReference type="Pfam" id="PF01261"/>
    </source>
</evidence>
<comment type="caution">
    <text evidence="2">The sequence shown here is derived from an EMBL/GenBank/DDBJ whole genome shotgun (WGS) entry which is preliminary data.</text>
</comment>
<dbReference type="PANTHER" id="PTHR12110">
    <property type="entry name" value="HYDROXYPYRUVATE ISOMERASE"/>
    <property type="match status" value="1"/>
</dbReference>
<dbReference type="EMBL" id="DXCL01000009">
    <property type="protein sequence ID" value="HIZ02966.1"/>
    <property type="molecule type" value="Genomic_DNA"/>
</dbReference>
<feature type="domain" description="Xylose isomerase-like TIM barrel" evidence="1">
    <location>
        <begin position="19"/>
        <end position="274"/>
    </location>
</feature>
<keyword evidence="2" id="KW-0413">Isomerase</keyword>
<gene>
    <name evidence="2" type="ORF">H9727_01620</name>
</gene>
<dbReference type="Gene3D" id="3.20.20.150">
    <property type="entry name" value="Divalent-metal-dependent TIM barrel enzymes"/>
    <property type="match status" value="1"/>
</dbReference>
<dbReference type="GO" id="GO:0016853">
    <property type="term" value="F:isomerase activity"/>
    <property type="evidence" value="ECO:0007669"/>
    <property type="project" value="UniProtKB-KW"/>
</dbReference>
<dbReference type="PANTHER" id="PTHR12110:SF41">
    <property type="entry name" value="INOSOSE DEHYDRATASE"/>
    <property type="match status" value="1"/>
</dbReference>
<evidence type="ECO:0000313" key="2">
    <source>
        <dbReference type="EMBL" id="HIZ02966.1"/>
    </source>
</evidence>
<evidence type="ECO:0000313" key="3">
    <source>
        <dbReference type="Proteomes" id="UP000824132"/>
    </source>
</evidence>
<reference evidence="2" key="2">
    <citation type="submission" date="2021-04" db="EMBL/GenBank/DDBJ databases">
        <authorList>
            <person name="Gilroy R."/>
        </authorList>
    </citation>
    <scope>NUCLEOTIDE SEQUENCE</scope>
    <source>
        <strain evidence="2">CHK187-5294</strain>
    </source>
</reference>
<dbReference type="InterPro" id="IPR036237">
    <property type="entry name" value="Xyl_isomerase-like_sf"/>
</dbReference>
<dbReference type="InterPro" id="IPR013022">
    <property type="entry name" value="Xyl_isomerase-like_TIM-brl"/>
</dbReference>
<dbReference type="Proteomes" id="UP000824132">
    <property type="component" value="Unassembled WGS sequence"/>
</dbReference>
<reference evidence="2" key="1">
    <citation type="journal article" date="2021" name="PeerJ">
        <title>Extensive microbial diversity within the chicken gut microbiome revealed by metagenomics and culture.</title>
        <authorList>
            <person name="Gilroy R."/>
            <person name="Ravi A."/>
            <person name="Getino M."/>
            <person name="Pursley I."/>
            <person name="Horton D.L."/>
            <person name="Alikhan N.F."/>
            <person name="Baker D."/>
            <person name="Gharbi K."/>
            <person name="Hall N."/>
            <person name="Watson M."/>
            <person name="Adriaenssens E.M."/>
            <person name="Foster-Nyarko E."/>
            <person name="Jarju S."/>
            <person name="Secka A."/>
            <person name="Antonio M."/>
            <person name="Oren A."/>
            <person name="Chaudhuri R.R."/>
            <person name="La Ragione R."/>
            <person name="Hildebrand F."/>
            <person name="Pallen M.J."/>
        </authorList>
    </citation>
    <scope>NUCLEOTIDE SEQUENCE</scope>
    <source>
        <strain evidence="2">CHK187-5294</strain>
    </source>
</reference>
<dbReference type="AlphaFoldDB" id="A0A9D2A7Q3"/>
<dbReference type="Pfam" id="PF01261">
    <property type="entry name" value="AP_endonuc_2"/>
    <property type="match status" value="1"/>
</dbReference>
<proteinExistence type="predicted"/>